<comment type="caution">
    <text evidence="1">The sequence shown here is derived from an EMBL/GenBank/DDBJ whole genome shotgun (WGS) entry which is preliminary data.</text>
</comment>
<dbReference type="Proteomes" id="UP001358586">
    <property type="component" value="Chromosome 5"/>
</dbReference>
<proteinExistence type="predicted"/>
<accession>A0ABR0PW50</accession>
<reference evidence="1 2" key="1">
    <citation type="submission" date="2023-03" db="EMBL/GenBank/DDBJ databases">
        <title>WGS of Gossypium arboreum.</title>
        <authorList>
            <person name="Yu D."/>
        </authorList>
    </citation>
    <scope>NUCLEOTIDE SEQUENCE [LARGE SCALE GENOMIC DNA]</scope>
    <source>
        <tissue evidence="1">Leaf</tissue>
    </source>
</reference>
<sequence>MSKANRKEESTTATLITDPAEIHRHQSWTAAASSQIQMYIKMAIGDIGLSMNWASVPQVSRGSPI</sequence>
<evidence type="ECO:0000313" key="1">
    <source>
        <dbReference type="EMBL" id="KAK5831253.1"/>
    </source>
</evidence>
<evidence type="ECO:0000313" key="2">
    <source>
        <dbReference type="Proteomes" id="UP001358586"/>
    </source>
</evidence>
<dbReference type="EMBL" id="JARKNE010000005">
    <property type="protein sequence ID" value="KAK5831253.1"/>
    <property type="molecule type" value="Genomic_DNA"/>
</dbReference>
<gene>
    <name evidence="1" type="ORF">PVK06_015048</name>
</gene>
<protein>
    <submittedName>
        <fullName evidence="1">Uncharacterized protein</fullName>
    </submittedName>
</protein>
<name>A0ABR0PW50_GOSAR</name>
<organism evidence="1 2">
    <name type="scientific">Gossypium arboreum</name>
    <name type="common">Tree cotton</name>
    <name type="synonym">Gossypium nanking</name>
    <dbReference type="NCBI Taxonomy" id="29729"/>
    <lineage>
        <taxon>Eukaryota</taxon>
        <taxon>Viridiplantae</taxon>
        <taxon>Streptophyta</taxon>
        <taxon>Embryophyta</taxon>
        <taxon>Tracheophyta</taxon>
        <taxon>Spermatophyta</taxon>
        <taxon>Magnoliopsida</taxon>
        <taxon>eudicotyledons</taxon>
        <taxon>Gunneridae</taxon>
        <taxon>Pentapetalae</taxon>
        <taxon>rosids</taxon>
        <taxon>malvids</taxon>
        <taxon>Malvales</taxon>
        <taxon>Malvaceae</taxon>
        <taxon>Malvoideae</taxon>
        <taxon>Gossypium</taxon>
    </lineage>
</organism>
<keyword evidence="2" id="KW-1185">Reference proteome</keyword>